<keyword evidence="4 6" id="KW-1133">Transmembrane helix</keyword>
<evidence type="ECO:0000256" key="4">
    <source>
        <dbReference type="ARBA" id="ARBA00022989"/>
    </source>
</evidence>
<dbReference type="EMBL" id="FNDU01000003">
    <property type="protein sequence ID" value="SDH89843.1"/>
    <property type="molecule type" value="Genomic_DNA"/>
</dbReference>
<dbReference type="Proteomes" id="UP000199017">
    <property type="component" value="Unassembled WGS sequence"/>
</dbReference>
<reference evidence="7 8" key="1">
    <citation type="submission" date="2016-10" db="EMBL/GenBank/DDBJ databases">
        <authorList>
            <person name="de Groot N.N."/>
        </authorList>
    </citation>
    <scope>NUCLEOTIDE SEQUENCE [LARGE SCALE GENOMIC DNA]</scope>
    <source>
        <strain evidence="8">P4B,CCM 7963,CECT 7998,DSM 25260,IBRC-M 10614,KCTC 13821</strain>
    </source>
</reference>
<evidence type="ECO:0000256" key="3">
    <source>
        <dbReference type="ARBA" id="ARBA00022692"/>
    </source>
</evidence>
<dbReference type="PANTHER" id="PTHR21716:SF68">
    <property type="entry name" value="TRANSPORT PROTEIN YTVI-RELATED"/>
    <property type="match status" value="1"/>
</dbReference>
<name>A0A1G8G610_9BACI</name>
<dbReference type="Pfam" id="PF01594">
    <property type="entry name" value="AI-2E_transport"/>
    <property type="match status" value="1"/>
</dbReference>
<feature type="transmembrane region" description="Helical" evidence="6">
    <location>
        <begin position="317"/>
        <end position="340"/>
    </location>
</feature>
<feature type="transmembrane region" description="Helical" evidence="6">
    <location>
        <begin position="62"/>
        <end position="81"/>
    </location>
</feature>
<dbReference type="NCBIfam" id="TIGR02872">
    <property type="entry name" value="spore_ytvI"/>
    <property type="match status" value="1"/>
</dbReference>
<comment type="similarity">
    <text evidence="2">Belongs to the autoinducer-2 exporter (AI-2E) (TC 2.A.86) family.</text>
</comment>
<dbReference type="GO" id="GO:0016020">
    <property type="term" value="C:membrane"/>
    <property type="evidence" value="ECO:0007669"/>
    <property type="project" value="UniProtKB-SubCell"/>
</dbReference>
<evidence type="ECO:0000313" key="8">
    <source>
        <dbReference type="Proteomes" id="UP000199017"/>
    </source>
</evidence>
<dbReference type="STRING" id="930129.SAMN05216352_103241"/>
<dbReference type="InterPro" id="IPR002549">
    <property type="entry name" value="AI-2E-like"/>
</dbReference>
<feature type="transmembrane region" description="Helical" evidence="6">
    <location>
        <begin position="210"/>
        <end position="237"/>
    </location>
</feature>
<dbReference type="GO" id="GO:0055085">
    <property type="term" value="P:transmembrane transport"/>
    <property type="evidence" value="ECO:0007669"/>
    <property type="project" value="TreeGrafter"/>
</dbReference>
<sequence>MSSIFNKKIFLRILTIVLILLGAYFILPVSGPIILALLTALLLSPAVRLIMAKTGIKRSMAVTLVFTLFLCILGLSGYILVTQVVTQVVYLIENLPAYVSDLNQTWLNFQYKIEKAYEDLDLPPEVIHEINNQITDMLNNLRDQLSSGDLINEITGMVAAIPRYLVTFLVYLIALFLFLIELPRLKQKMHAFMKEDTSEKFKFMTSRLSYVILGFFKAQFLVSIIIFLVTIVSLYIFTPDVALIMSIVIWLIDFIPIIGSIAILAPWSLYYFISGNVLTGTQLLILAAVLLIIRRTVEPKVMGHHIGLSPLATLISLYIGLTLFGIIGFIIGPLAVIAFTSAREAGIIKMNFKI</sequence>
<feature type="transmembrane region" description="Helical" evidence="6">
    <location>
        <begin position="33"/>
        <end position="50"/>
    </location>
</feature>
<feature type="transmembrane region" description="Helical" evidence="6">
    <location>
        <begin position="277"/>
        <end position="297"/>
    </location>
</feature>
<evidence type="ECO:0000256" key="5">
    <source>
        <dbReference type="ARBA" id="ARBA00023136"/>
    </source>
</evidence>
<feature type="transmembrane region" description="Helical" evidence="6">
    <location>
        <begin position="9"/>
        <end position="27"/>
    </location>
</feature>
<keyword evidence="8" id="KW-1185">Reference proteome</keyword>
<evidence type="ECO:0000256" key="6">
    <source>
        <dbReference type="SAM" id="Phobius"/>
    </source>
</evidence>
<evidence type="ECO:0000256" key="1">
    <source>
        <dbReference type="ARBA" id="ARBA00004141"/>
    </source>
</evidence>
<dbReference type="InterPro" id="IPR014227">
    <property type="entry name" value="YtvI-like"/>
</dbReference>
<accession>A0A1G8G610</accession>
<dbReference type="OrthoDB" id="9774361at2"/>
<organism evidence="7 8">
    <name type="scientific">Alteribacillus bidgolensis</name>
    <dbReference type="NCBI Taxonomy" id="930129"/>
    <lineage>
        <taxon>Bacteria</taxon>
        <taxon>Bacillati</taxon>
        <taxon>Bacillota</taxon>
        <taxon>Bacilli</taxon>
        <taxon>Bacillales</taxon>
        <taxon>Bacillaceae</taxon>
        <taxon>Alteribacillus</taxon>
    </lineage>
</organism>
<keyword evidence="5 6" id="KW-0472">Membrane</keyword>
<keyword evidence="3 6" id="KW-0812">Transmembrane</keyword>
<feature type="transmembrane region" description="Helical" evidence="6">
    <location>
        <begin position="243"/>
        <end position="265"/>
    </location>
</feature>
<dbReference type="PANTHER" id="PTHR21716">
    <property type="entry name" value="TRANSMEMBRANE PROTEIN"/>
    <property type="match status" value="1"/>
</dbReference>
<dbReference type="AlphaFoldDB" id="A0A1G8G610"/>
<gene>
    <name evidence="7" type="ORF">SAMN05216352_103241</name>
</gene>
<dbReference type="RefSeq" id="WP_091582733.1">
    <property type="nucleotide sequence ID" value="NZ_FNDU01000003.1"/>
</dbReference>
<evidence type="ECO:0000313" key="7">
    <source>
        <dbReference type="EMBL" id="SDH89843.1"/>
    </source>
</evidence>
<feature type="transmembrane region" description="Helical" evidence="6">
    <location>
        <begin position="161"/>
        <end position="180"/>
    </location>
</feature>
<proteinExistence type="inferred from homology"/>
<protein>
    <submittedName>
        <fullName evidence="7">Sporulation integral membrane protein YtvI</fullName>
    </submittedName>
</protein>
<evidence type="ECO:0000256" key="2">
    <source>
        <dbReference type="ARBA" id="ARBA00009773"/>
    </source>
</evidence>
<comment type="subcellular location">
    <subcellularLocation>
        <location evidence="1">Membrane</location>
        <topology evidence="1">Multi-pass membrane protein</topology>
    </subcellularLocation>
</comment>